<comment type="caution">
    <text evidence="1">The sequence shown here is derived from an EMBL/GenBank/DDBJ whole genome shotgun (WGS) entry which is preliminary data.</text>
</comment>
<dbReference type="Proteomes" id="UP000828390">
    <property type="component" value="Unassembled WGS sequence"/>
</dbReference>
<reference evidence="1" key="2">
    <citation type="submission" date="2020-11" db="EMBL/GenBank/DDBJ databases">
        <authorList>
            <person name="McCartney M.A."/>
            <person name="Auch B."/>
            <person name="Kono T."/>
            <person name="Mallez S."/>
            <person name="Becker A."/>
            <person name="Gohl D.M."/>
            <person name="Silverstein K.A.T."/>
            <person name="Koren S."/>
            <person name="Bechman K.B."/>
            <person name="Herman A."/>
            <person name="Abrahante J.E."/>
            <person name="Garbe J."/>
        </authorList>
    </citation>
    <scope>NUCLEOTIDE SEQUENCE</scope>
    <source>
        <strain evidence="1">Duluth1</strain>
        <tissue evidence="1">Whole animal</tissue>
    </source>
</reference>
<gene>
    <name evidence="1" type="ORF">DPMN_043664</name>
</gene>
<name>A0A9D4D4F6_DREPO</name>
<sequence>MTDEGNHFQSPPERLLRLPVMTRCCWWSWWGPCVCCRWICSYTQSKMCWPTHQTVS</sequence>
<evidence type="ECO:0000313" key="2">
    <source>
        <dbReference type="Proteomes" id="UP000828390"/>
    </source>
</evidence>
<organism evidence="1 2">
    <name type="scientific">Dreissena polymorpha</name>
    <name type="common">Zebra mussel</name>
    <name type="synonym">Mytilus polymorpha</name>
    <dbReference type="NCBI Taxonomy" id="45954"/>
    <lineage>
        <taxon>Eukaryota</taxon>
        <taxon>Metazoa</taxon>
        <taxon>Spiralia</taxon>
        <taxon>Lophotrochozoa</taxon>
        <taxon>Mollusca</taxon>
        <taxon>Bivalvia</taxon>
        <taxon>Autobranchia</taxon>
        <taxon>Heteroconchia</taxon>
        <taxon>Euheterodonta</taxon>
        <taxon>Imparidentia</taxon>
        <taxon>Neoheterodontei</taxon>
        <taxon>Myida</taxon>
        <taxon>Dreissenoidea</taxon>
        <taxon>Dreissenidae</taxon>
        <taxon>Dreissena</taxon>
    </lineage>
</organism>
<dbReference type="EMBL" id="JAIWYP010000011">
    <property type="protein sequence ID" value="KAH3737088.1"/>
    <property type="molecule type" value="Genomic_DNA"/>
</dbReference>
<protein>
    <submittedName>
        <fullName evidence="1">Uncharacterized protein</fullName>
    </submittedName>
</protein>
<proteinExistence type="predicted"/>
<reference evidence="1" key="1">
    <citation type="journal article" date="2019" name="bioRxiv">
        <title>The Genome of the Zebra Mussel, Dreissena polymorpha: A Resource for Invasive Species Research.</title>
        <authorList>
            <person name="McCartney M.A."/>
            <person name="Auch B."/>
            <person name="Kono T."/>
            <person name="Mallez S."/>
            <person name="Zhang Y."/>
            <person name="Obille A."/>
            <person name="Becker A."/>
            <person name="Abrahante J.E."/>
            <person name="Garbe J."/>
            <person name="Badalamenti J.P."/>
            <person name="Herman A."/>
            <person name="Mangelson H."/>
            <person name="Liachko I."/>
            <person name="Sullivan S."/>
            <person name="Sone E.D."/>
            <person name="Koren S."/>
            <person name="Silverstein K.A.T."/>
            <person name="Beckman K.B."/>
            <person name="Gohl D.M."/>
        </authorList>
    </citation>
    <scope>NUCLEOTIDE SEQUENCE</scope>
    <source>
        <strain evidence="1">Duluth1</strain>
        <tissue evidence="1">Whole animal</tissue>
    </source>
</reference>
<dbReference type="AlphaFoldDB" id="A0A9D4D4F6"/>
<accession>A0A9D4D4F6</accession>
<evidence type="ECO:0000313" key="1">
    <source>
        <dbReference type="EMBL" id="KAH3737088.1"/>
    </source>
</evidence>
<keyword evidence="2" id="KW-1185">Reference proteome</keyword>